<keyword evidence="8" id="KW-0112">Calmodulin-binding</keyword>
<feature type="compositionally biased region" description="Basic and acidic residues" evidence="9">
    <location>
        <begin position="134"/>
        <end position="161"/>
    </location>
</feature>
<evidence type="ECO:0000256" key="5">
    <source>
        <dbReference type="ARBA" id="ARBA00022989"/>
    </source>
</evidence>
<evidence type="ECO:0000313" key="12">
    <source>
        <dbReference type="RefSeq" id="XP_004500841.1"/>
    </source>
</evidence>
<evidence type="ECO:0000256" key="1">
    <source>
        <dbReference type="ARBA" id="ARBA00004141"/>
    </source>
</evidence>
<comment type="domain">
    <text evidence="8">The C-terminus contains a calmodulin-binding domain, which binds calmodulin in a calcium-dependent fashion.</text>
</comment>
<evidence type="ECO:0000256" key="8">
    <source>
        <dbReference type="RuleBase" id="RU280816"/>
    </source>
</evidence>
<evidence type="ECO:0000256" key="7">
    <source>
        <dbReference type="ARBA" id="ARBA00023265"/>
    </source>
</evidence>
<feature type="transmembrane region" description="Helical" evidence="10">
    <location>
        <begin position="466"/>
        <end position="487"/>
    </location>
</feature>
<name>A0A1S2Y968_CICAR</name>
<accession>A0A1S2Y968</accession>
<feature type="transmembrane region" description="Helical" evidence="10">
    <location>
        <begin position="217"/>
        <end position="238"/>
    </location>
</feature>
<dbReference type="Pfam" id="PF03094">
    <property type="entry name" value="Mlo"/>
    <property type="match status" value="2"/>
</dbReference>
<dbReference type="AlphaFoldDB" id="A0A1S2Y968"/>
<evidence type="ECO:0000256" key="2">
    <source>
        <dbReference type="ARBA" id="ARBA00006574"/>
    </source>
</evidence>
<reference evidence="12" key="2">
    <citation type="submission" date="2025-08" db="UniProtKB">
        <authorList>
            <consortium name="RefSeq"/>
        </authorList>
    </citation>
    <scope>IDENTIFICATION</scope>
    <source>
        <tissue evidence="12">Etiolated seedlings</tissue>
    </source>
</reference>
<reference evidence="11" key="1">
    <citation type="journal article" date="2013" name="Nat. Biotechnol.">
        <title>Draft genome sequence of chickpea (Cicer arietinum) provides a resource for trait improvement.</title>
        <authorList>
            <person name="Varshney R.K."/>
            <person name="Song C."/>
            <person name="Saxena R.K."/>
            <person name="Azam S."/>
            <person name="Yu S."/>
            <person name="Sharpe A.G."/>
            <person name="Cannon S."/>
            <person name="Baek J."/>
            <person name="Rosen B.D."/>
            <person name="Tar'an B."/>
            <person name="Millan T."/>
            <person name="Zhang X."/>
            <person name="Ramsay L.D."/>
            <person name="Iwata A."/>
            <person name="Wang Y."/>
            <person name="Nelson W."/>
            <person name="Farmer A.D."/>
            <person name="Gaur P.M."/>
            <person name="Soderlund C."/>
            <person name="Penmetsa R.V."/>
            <person name="Xu C."/>
            <person name="Bharti A.K."/>
            <person name="He W."/>
            <person name="Winter P."/>
            <person name="Zhao S."/>
            <person name="Hane J.K."/>
            <person name="Carrasquilla-Garcia N."/>
            <person name="Condie J.A."/>
            <person name="Upadhyaya H.D."/>
            <person name="Luo M.C."/>
            <person name="Thudi M."/>
            <person name="Gowda C.L."/>
            <person name="Singh N.P."/>
            <person name="Lichtenzveig J."/>
            <person name="Gali K.K."/>
            <person name="Rubio J."/>
            <person name="Nadarajan N."/>
            <person name="Dolezel J."/>
            <person name="Bansal K.C."/>
            <person name="Xu X."/>
            <person name="Edwards D."/>
            <person name="Zhang G."/>
            <person name="Kahl G."/>
            <person name="Gil J."/>
            <person name="Singh K.B."/>
            <person name="Datta S.K."/>
            <person name="Jackson S.A."/>
            <person name="Wang J."/>
            <person name="Cook D.R."/>
        </authorList>
    </citation>
    <scope>NUCLEOTIDE SEQUENCE [LARGE SCALE GENOMIC DNA]</scope>
    <source>
        <strain evidence="11">cv. CDC Frontier</strain>
    </source>
</reference>
<dbReference type="GO" id="GO:0006952">
    <property type="term" value="P:defense response"/>
    <property type="evidence" value="ECO:0007669"/>
    <property type="project" value="UniProtKB-KW"/>
</dbReference>
<evidence type="ECO:0000256" key="4">
    <source>
        <dbReference type="ARBA" id="ARBA00022821"/>
    </source>
</evidence>
<dbReference type="STRING" id="3827.A0A1S2Y968"/>
<dbReference type="Proteomes" id="UP000087171">
    <property type="component" value="Chromosome Ca5"/>
</dbReference>
<sequence>MSGGGGGGDERQLDVTPTWAVAAVCAVIVIISISLEKLIHKIAKVFEEKKKHALLEALEKIKAELMVLGFISLLLTFGQNYISKVCIPTRYSNTMLPCLPLDQRQAGHPSEPAQTGHEPPTTGHEPPTTGHEPPTTEHEPPTTEHEPPTTEHEPAPTEHEPPPTAHEAPAEEAEPSKGEHHRRLLSYERRVLSGGGGGHGCKLGYVPLIAVNGLHQLHIFIFFLAVFHVIYSAITMTLGRAKIKGWKEWEQDHVVDEDALNDPRRFRLTHETSFVRDHNSFWTKTPVSFYFVCFFRQFFRSVRRADYLTMRHGFVSVHLAPGSKFDFQKYIKRSLEDDFKVVVGISPLLWASVVLFLLLNVHGWHAAFWVSFLPLVVILAVGTKLQAIITRMALDIQERHAVVQGIPLVQVSDKNFWFEWPQLVLYLLHYVLFQNAFELTFFWWTWYEFGWASCFYEDDSFMIVRVALGLGAQFVCSYITLPLYALVTQMGSTMKRSIFDEQTSKALKNWRNKAMHKKPSIKRPTETRTLGSPMDDGSPLDSPLTNINTSAETELQEHGTATILTSVDNDHYDNRDLLTGP</sequence>
<feature type="region of interest" description="Disordered" evidence="9">
    <location>
        <begin position="102"/>
        <end position="181"/>
    </location>
</feature>
<organism evidence="11 12">
    <name type="scientific">Cicer arietinum</name>
    <name type="common">Chickpea</name>
    <name type="synonym">Garbanzo</name>
    <dbReference type="NCBI Taxonomy" id="3827"/>
    <lineage>
        <taxon>Eukaryota</taxon>
        <taxon>Viridiplantae</taxon>
        <taxon>Streptophyta</taxon>
        <taxon>Embryophyta</taxon>
        <taxon>Tracheophyta</taxon>
        <taxon>Spermatophyta</taxon>
        <taxon>Magnoliopsida</taxon>
        <taxon>eudicotyledons</taxon>
        <taxon>Gunneridae</taxon>
        <taxon>Pentapetalae</taxon>
        <taxon>rosids</taxon>
        <taxon>fabids</taxon>
        <taxon>Fabales</taxon>
        <taxon>Fabaceae</taxon>
        <taxon>Papilionoideae</taxon>
        <taxon>50 kb inversion clade</taxon>
        <taxon>NPAAA clade</taxon>
        <taxon>Hologalegina</taxon>
        <taxon>IRL clade</taxon>
        <taxon>Cicereae</taxon>
        <taxon>Cicer</taxon>
    </lineage>
</organism>
<comment type="similarity">
    <text evidence="2 8">Belongs to the MLO family.</text>
</comment>
<proteinExistence type="inferred from homology"/>
<dbReference type="eggNOG" id="ENOG502QPZ5">
    <property type="taxonomic scope" value="Eukaryota"/>
</dbReference>
<evidence type="ECO:0000256" key="10">
    <source>
        <dbReference type="SAM" id="Phobius"/>
    </source>
</evidence>
<keyword evidence="3 8" id="KW-0812">Transmembrane</keyword>
<feature type="transmembrane region" description="Helical" evidence="10">
    <location>
        <begin position="364"/>
        <end position="382"/>
    </location>
</feature>
<evidence type="ECO:0000256" key="3">
    <source>
        <dbReference type="ARBA" id="ARBA00022692"/>
    </source>
</evidence>
<feature type="transmembrane region" description="Helical" evidence="10">
    <location>
        <begin position="20"/>
        <end position="40"/>
    </location>
</feature>
<dbReference type="GO" id="GO:0005516">
    <property type="term" value="F:calmodulin binding"/>
    <property type="evidence" value="ECO:0007669"/>
    <property type="project" value="UniProtKB-KW"/>
</dbReference>
<dbReference type="OrthoDB" id="1388414at2759"/>
<keyword evidence="5 8" id="KW-1133">Transmembrane helix</keyword>
<dbReference type="KEGG" id="cam:101503406"/>
<evidence type="ECO:0000313" key="11">
    <source>
        <dbReference type="Proteomes" id="UP000087171"/>
    </source>
</evidence>
<feature type="transmembrane region" description="Helical" evidence="10">
    <location>
        <begin position="339"/>
        <end position="358"/>
    </location>
</feature>
<dbReference type="RefSeq" id="XP_004500841.1">
    <property type="nucleotide sequence ID" value="XM_004500784.3"/>
</dbReference>
<keyword evidence="4 8" id="KW-0611">Plant defense</keyword>
<dbReference type="PANTHER" id="PTHR31942">
    <property type="entry name" value="MLO-LIKE PROTEIN 1"/>
    <property type="match status" value="1"/>
</dbReference>
<comment type="function">
    <text evidence="8">May be involved in modulation of pathogen defense and leaf cell death.</text>
</comment>
<dbReference type="GO" id="GO:0016020">
    <property type="term" value="C:membrane"/>
    <property type="evidence" value="ECO:0007669"/>
    <property type="project" value="UniProtKB-SubCell"/>
</dbReference>
<gene>
    <name evidence="12" type="primary">LOC101503406</name>
    <name evidence="8" type="synonym">MLO</name>
</gene>
<protein>
    <recommendedName>
        <fullName evidence="8">MLO-like protein</fullName>
    </recommendedName>
</protein>
<dbReference type="PANTHER" id="PTHR31942:SF53">
    <property type="entry name" value="MLO-LIKE PROTEIN 5-RELATED"/>
    <property type="match status" value="1"/>
</dbReference>
<feature type="region of interest" description="Disordered" evidence="9">
    <location>
        <begin position="514"/>
        <end position="546"/>
    </location>
</feature>
<keyword evidence="6 8" id="KW-0472">Membrane</keyword>
<evidence type="ECO:0000256" key="9">
    <source>
        <dbReference type="SAM" id="MobiDB-lite"/>
    </source>
</evidence>
<keyword evidence="11" id="KW-1185">Reference proteome</keyword>
<keyword evidence="7 8" id="KW-0568">Pathogenesis-related protein</keyword>
<dbReference type="GeneID" id="101503406"/>
<dbReference type="PaxDb" id="3827-XP_004500841.1"/>
<feature type="transmembrane region" description="Helical" evidence="10">
    <location>
        <begin position="423"/>
        <end position="446"/>
    </location>
</feature>
<evidence type="ECO:0000256" key="6">
    <source>
        <dbReference type="ARBA" id="ARBA00023136"/>
    </source>
</evidence>
<comment type="subcellular location">
    <subcellularLocation>
        <location evidence="1 8">Membrane</location>
        <topology evidence="1 8">Multi-pass membrane protein</topology>
    </subcellularLocation>
</comment>
<feature type="compositionally biased region" description="Low complexity" evidence="9">
    <location>
        <begin position="115"/>
        <end position="133"/>
    </location>
</feature>
<dbReference type="InterPro" id="IPR004326">
    <property type="entry name" value="Mlo"/>
</dbReference>